<dbReference type="InterPro" id="IPR000835">
    <property type="entry name" value="HTH_MarR-typ"/>
</dbReference>
<dbReference type="PANTHER" id="PTHR33164:SF43">
    <property type="entry name" value="HTH-TYPE TRANSCRIPTIONAL REPRESSOR YETL"/>
    <property type="match status" value="1"/>
</dbReference>
<evidence type="ECO:0000313" key="2">
    <source>
        <dbReference type="EMBL" id="MCO1657018.1"/>
    </source>
</evidence>
<reference evidence="2" key="1">
    <citation type="submission" date="2021-04" db="EMBL/GenBank/DDBJ databases">
        <title>Pseudonocardia sp. nov., isolated from sandy soil of mangrove forest.</title>
        <authorList>
            <person name="Zan Z."/>
            <person name="Huang R."/>
            <person name="Liu W."/>
        </authorList>
    </citation>
    <scope>NUCLEOTIDE SEQUENCE</scope>
    <source>
        <strain evidence="2">S2-4</strain>
    </source>
</reference>
<dbReference type="RefSeq" id="WP_252440306.1">
    <property type="nucleotide sequence ID" value="NZ_JAGSOV010000039.1"/>
</dbReference>
<comment type="caution">
    <text evidence="2">The sequence shown here is derived from an EMBL/GenBank/DDBJ whole genome shotgun (WGS) entry which is preliminary data.</text>
</comment>
<feature type="domain" description="HTH marR-type" evidence="1">
    <location>
        <begin position="4"/>
        <end position="136"/>
    </location>
</feature>
<name>A0ABT1A260_9PSEU</name>
<dbReference type="PRINTS" id="PR00598">
    <property type="entry name" value="HTHMARR"/>
</dbReference>
<dbReference type="PANTHER" id="PTHR33164">
    <property type="entry name" value="TRANSCRIPTIONAL REGULATOR, MARR FAMILY"/>
    <property type="match status" value="1"/>
</dbReference>
<dbReference type="InterPro" id="IPR036388">
    <property type="entry name" value="WH-like_DNA-bd_sf"/>
</dbReference>
<proteinExistence type="predicted"/>
<dbReference type="InterPro" id="IPR036390">
    <property type="entry name" value="WH_DNA-bd_sf"/>
</dbReference>
<protein>
    <submittedName>
        <fullName evidence="2">Winged helix-turn-helix transcriptional regulator</fullName>
    </submittedName>
</protein>
<dbReference type="SMART" id="SM00347">
    <property type="entry name" value="HTH_MARR"/>
    <property type="match status" value="1"/>
</dbReference>
<dbReference type="Gene3D" id="1.10.10.10">
    <property type="entry name" value="Winged helix-like DNA-binding domain superfamily/Winged helix DNA-binding domain"/>
    <property type="match status" value="1"/>
</dbReference>
<accession>A0ABT1A260</accession>
<dbReference type="SUPFAM" id="SSF46785">
    <property type="entry name" value="Winged helix' DNA-binding domain"/>
    <property type="match status" value="1"/>
</dbReference>
<dbReference type="Proteomes" id="UP001165283">
    <property type="component" value="Unassembled WGS sequence"/>
</dbReference>
<keyword evidence="3" id="KW-1185">Reference proteome</keyword>
<dbReference type="Pfam" id="PF12802">
    <property type="entry name" value="MarR_2"/>
    <property type="match status" value="1"/>
</dbReference>
<dbReference type="PROSITE" id="PS50995">
    <property type="entry name" value="HTH_MARR_2"/>
    <property type="match status" value="1"/>
</dbReference>
<evidence type="ECO:0000313" key="3">
    <source>
        <dbReference type="Proteomes" id="UP001165283"/>
    </source>
</evidence>
<gene>
    <name evidence="2" type="ORF">KDL28_18310</name>
</gene>
<dbReference type="EMBL" id="JAGSOV010000039">
    <property type="protein sequence ID" value="MCO1657018.1"/>
    <property type="molecule type" value="Genomic_DNA"/>
</dbReference>
<dbReference type="InterPro" id="IPR039422">
    <property type="entry name" value="MarR/SlyA-like"/>
</dbReference>
<sequence length="136" mass="15088">MAEDESLPELFRLVNRRLRQLARESLDPWDVTPGQSRALGVLLRGGPLRLSELAERLRIVPRSTTEVVDALQAAGLVERRPDPHDRRAVLVALTDHGSRVGEAVRAARAAEAERFFGALDEPDRVELARILRALVG</sequence>
<evidence type="ECO:0000259" key="1">
    <source>
        <dbReference type="PROSITE" id="PS50995"/>
    </source>
</evidence>
<organism evidence="2 3">
    <name type="scientific">Pseudonocardia humida</name>
    <dbReference type="NCBI Taxonomy" id="2800819"/>
    <lineage>
        <taxon>Bacteria</taxon>
        <taxon>Bacillati</taxon>
        <taxon>Actinomycetota</taxon>
        <taxon>Actinomycetes</taxon>
        <taxon>Pseudonocardiales</taxon>
        <taxon>Pseudonocardiaceae</taxon>
        <taxon>Pseudonocardia</taxon>
    </lineage>
</organism>